<dbReference type="Gene3D" id="3.40.50.720">
    <property type="entry name" value="NAD(P)-binding Rossmann-like Domain"/>
    <property type="match status" value="1"/>
</dbReference>
<accession>A0A7J9NNG0</accession>
<dbReference type="AlphaFoldDB" id="A0A7J9NNG0"/>
<sequence length="62" mass="6997">MIDAVTKADGIIITVEDNNLNIEDWNDIFKLTGEKVIFDGKNILDKEKIKKIGFEYIGVGLK</sequence>
<organism evidence="1 2">
    <name type="scientific">Methanococcus maripaludis</name>
    <name type="common">Methanococcus deltae</name>
    <dbReference type="NCBI Taxonomy" id="39152"/>
    <lineage>
        <taxon>Archaea</taxon>
        <taxon>Methanobacteriati</taxon>
        <taxon>Methanobacteriota</taxon>
        <taxon>Methanomada group</taxon>
        <taxon>Methanococci</taxon>
        <taxon>Methanococcales</taxon>
        <taxon>Methanococcaceae</taxon>
        <taxon>Methanococcus</taxon>
    </lineage>
</organism>
<protein>
    <submittedName>
        <fullName evidence="1">UDP-glucose 6-dehydrogenase</fullName>
    </submittedName>
</protein>
<comment type="caution">
    <text evidence="1">The sequence shown here is derived from an EMBL/GenBank/DDBJ whole genome shotgun (WGS) entry which is preliminary data.</text>
</comment>
<dbReference type="Proteomes" id="UP000571854">
    <property type="component" value="Unassembled WGS sequence"/>
</dbReference>
<gene>
    <name evidence="1" type="ORF">HNP88_001167</name>
</gene>
<proteinExistence type="predicted"/>
<evidence type="ECO:0000313" key="2">
    <source>
        <dbReference type="Proteomes" id="UP000571854"/>
    </source>
</evidence>
<evidence type="ECO:0000313" key="1">
    <source>
        <dbReference type="EMBL" id="MBA2846983.1"/>
    </source>
</evidence>
<dbReference type="PANTHER" id="PTHR43750">
    <property type="entry name" value="UDP-GLUCOSE 6-DEHYDROGENASE TUAD"/>
    <property type="match status" value="1"/>
</dbReference>
<dbReference type="SUPFAM" id="SSF52413">
    <property type="entry name" value="UDP-glucose/GDP-mannose dehydrogenase C-terminal domain"/>
    <property type="match status" value="1"/>
</dbReference>
<name>A0A7J9NNG0_METMI</name>
<dbReference type="InterPro" id="IPR036220">
    <property type="entry name" value="UDP-Glc/GDP-Man_DH_C_sf"/>
</dbReference>
<dbReference type="PANTHER" id="PTHR43750:SF3">
    <property type="entry name" value="UDP-GLUCOSE 6-DEHYDROGENASE TUAD"/>
    <property type="match status" value="1"/>
</dbReference>
<dbReference type="EMBL" id="JACDUJ010000001">
    <property type="protein sequence ID" value="MBA2846983.1"/>
    <property type="molecule type" value="Genomic_DNA"/>
</dbReference>
<reference evidence="1 2" key="1">
    <citation type="submission" date="2020-07" db="EMBL/GenBank/DDBJ databases">
        <title>Genomic Encyclopedia of Type Strains, Phase IV (KMG-V): Genome sequencing to study the core and pangenomes of soil and plant-associated prokaryotes.</title>
        <authorList>
            <person name="Whitman W."/>
        </authorList>
    </citation>
    <scope>NUCLEOTIDE SEQUENCE [LARGE SCALE GENOMIC DNA]</scope>
    <source>
        <strain evidence="1 2">A5</strain>
    </source>
</reference>